<keyword evidence="2" id="KW-0812">Transmembrane</keyword>
<feature type="compositionally biased region" description="Polar residues" evidence="1">
    <location>
        <begin position="122"/>
        <end position="131"/>
    </location>
</feature>
<dbReference type="InterPro" id="IPR052173">
    <property type="entry name" value="Beta-lactam_resp_regulator"/>
</dbReference>
<dbReference type="SUPFAM" id="SSF49464">
    <property type="entry name" value="Carboxypeptidase regulatory domain-like"/>
    <property type="match status" value="2"/>
</dbReference>
<dbReference type="EMBL" id="CP036269">
    <property type="protein sequence ID" value="QDT43686.1"/>
    <property type="molecule type" value="Genomic_DNA"/>
</dbReference>
<evidence type="ECO:0000259" key="3">
    <source>
        <dbReference type="Pfam" id="PF05569"/>
    </source>
</evidence>
<keyword evidence="2" id="KW-0472">Membrane</keyword>
<reference evidence="4 5" key="1">
    <citation type="submission" date="2019-02" db="EMBL/GenBank/DDBJ databases">
        <title>Deep-cultivation of Planctomycetes and their phenomic and genomic characterization uncovers novel biology.</title>
        <authorList>
            <person name="Wiegand S."/>
            <person name="Jogler M."/>
            <person name="Boedeker C."/>
            <person name="Pinto D."/>
            <person name="Vollmers J."/>
            <person name="Rivas-Marin E."/>
            <person name="Kohn T."/>
            <person name="Peeters S.H."/>
            <person name="Heuer A."/>
            <person name="Rast P."/>
            <person name="Oberbeckmann S."/>
            <person name="Bunk B."/>
            <person name="Jeske O."/>
            <person name="Meyerdierks A."/>
            <person name="Storesund J.E."/>
            <person name="Kallscheuer N."/>
            <person name="Luecker S."/>
            <person name="Lage O.M."/>
            <person name="Pohl T."/>
            <person name="Merkel B.J."/>
            <person name="Hornburger P."/>
            <person name="Mueller R.-W."/>
            <person name="Bruemmer F."/>
            <person name="Labrenz M."/>
            <person name="Spormann A.M."/>
            <person name="Op den Camp H."/>
            <person name="Overmann J."/>
            <person name="Amann R."/>
            <person name="Jetten M.S.M."/>
            <person name="Mascher T."/>
            <person name="Medema M.H."/>
            <person name="Devos D.P."/>
            <person name="Kaster A.-K."/>
            <person name="Ovreas L."/>
            <person name="Rohde M."/>
            <person name="Galperin M.Y."/>
            <person name="Jogler C."/>
        </authorList>
    </citation>
    <scope>NUCLEOTIDE SEQUENCE [LARGE SCALE GENOMIC DNA]</scope>
    <source>
        <strain evidence="4 5">Pan241w</strain>
    </source>
</reference>
<protein>
    <submittedName>
        <fullName evidence="4">Regulatory protein BlaR1</fullName>
    </submittedName>
</protein>
<evidence type="ECO:0000256" key="2">
    <source>
        <dbReference type="SAM" id="Phobius"/>
    </source>
</evidence>
<evidence type="ECO:0000313" key="5">
    <source>
        <dbReference type="Proteomes" id="UP000317171"/>
    </source>
</evidence>
<dbReference type="InterPro" id="IPR008756">
    <property type="entry name" value="Peptidase_M56"/>
</dbReference>
<dbReference type="CDD" id="cd07341">
    <property type="entry name" value="M56_BlaR1_MecR1_like"/>
    <property type="match status" value="1"/>
</dbReference>
<feature type="transmembrane region" description="Helical" evidence="2">
    <location>
        <begin position="41"/>
        <end position="60"/>
    </location>
</feature>
<keyword evidence="2" id="KW-1133">Transmembrane helix</keyword>
<feature type="region of interest" description="Disordered" evidence="1">
    <location>
        <begin position="98"/>
        <end position="131"/>
    </location>
</feature>
<dbReference type="AlphaFoldDB" id="A0A517RII1"/>
<feature type="domain" description="Peptidase M56" evidence="3">
    <location>
        <begin position="146"/>
        <end position="351"/>
    </location>
</feature>
<feature type="compositionally biased region" description="Polar residues" evidence="1">
    <location>
        <begin position="98"/>
        <end position="111"/>
    </location>
</feature>
<dbReference type="OrthoDB" id="256352at2"/>
<feature type="region of interest" description="Disordered" evidence="1">
    <location>
        <begin position="424"/>
        <end position="448"/>
    </location>
</feature>
<feature type="transmembrane region" description="Helical" evidence="2">
    <location>
        <begin position="272"/>
        <end position="291"/>
    </location>
</feature>
<dbReference type="Pfam" id="PF05569">
    <property type="entry name" value="Peptidase_M56"/>
    <property type="match status" value="1"/>
</dbReference>
<sequence>MFDAKIADFAVHVLLQSTVLIAVGLLAARLSGRHKAAIQSAILRVTLIAVLFCPLASLTLSKLGVTDYALLPAWETKQIVPSGTTTISQATSVFPPDTNETTVSRINTTKGMTDPNRVPETGLSSTSIPLTNHTESDLTAPSIAASQPLPNRVSSDRSLPIAGWIVSLIWITGAGILLTKLFLLNRTVIQLRHHSQSANADVQHLCQKTSKMLGLRPPEVIISPCVHSPCLVGPWKPVILLPEQKTLTQSVLRDIFLHELAHLARRDCLFHLLARIATAILFFQPLVWLLLRRLEQIADDVCDDYVIQYGSGRKNYANTLVDFAEKLPSLPLAREAGLAMVSLRSSLSRRILRIMDSSRSLTLRLPAKWVALIVILGISATTSAALIVNTRSTSVVKNETVKEATQPDQDRTVSDMAEVVPRTSPLNTTSKTVPNADTKQKTEASTKSELRFQGRVVDPDGHPIKQATINYTNWDMPNKRILATTNEQGTFSFTIASSDQLYKVLQKGGSFVALADGFGPTVKGAYDCETSGKLRKALLEQNSNSRAPATMLEQLRKRILGGTSTFQLVADDIPLTGRIVNIDGQPVAGAKLQVAKLTGGVDERLDGWEQAAQTTGTDYYRLQQYLGMRLGNDVGGPTLDYLPTTVTDKNGEFIFKGLGRDRIVKLLISGREIETSNVYARTRKGEMIEVPMEARNPSLRKITYHPNSFTFVAGPSQPVEGVVRDSKTQKPMPGVTLQSYHLAGHRMSGWTEGIVHTVSDEQGRYRLEGLPIGRNEVICLSPLDQPYLASKFVAKTEAGSTTLQKNIELTRGIWIEGRAYDKDTGEPIQQGRVSYFAFRKNPYIKTVKGFNGAFLSTRYRLNPDGTYRIPGLPGRGLVGILADGVDSKYQRGRGAEKIQGRQDRMNGFDTYPYFASTFNFHVMSEVNPAEDAKTIKLDFPFESGRSLHIEVVDPEGKPVNEGYYVGMMKAFNTWRRFKGNQLEIKGYQPEEPRRVQVFLEERKLVGYLLIEGKNPTNLKIKLKPWAEITGRFVDKSGIPKANVTIGNVFQTIEDHPEIPSLPPHINQPAGQMVGFTTDENGQFTIIGLVPEKKHHLSATETRKNGIGYYLGEYTIETPLKPGEVRNLGDIQFMPKGAE</sequence>
<evidence type="ECO:0000313" key="4">
    <source>
        <dbReference type="EMBL" id="QDT43686.1"/>
    </source>
</evidence>
<evidence type="ECO:0000256" key="1">
    <source>
        <dbReference type="SAM" id="MobiDB-lite"/>
    </source>
</evidence>
<dbReference type="PANTHER" id="PTHR34978:SF3">
    <property type="entry name" value="SLR0241 PROTEIN"/>
    <property type="match status" value="1"/>
</dbReference>
<feature type="compositionally biased region" description="Basic and acidic residues" evidence="1">
    <location>
        <begin position="438"/>
        <end position="448"/>
    </location>
</feature>
<dbReference type="Proteomes" id="UP000317171">
    <property type="component" value="Chromosome"/>
</dbReference>
<feature type="compositionally biased region" description="Polar residues" evidence="1">
    <location>
        <begin position="424"/>
        <end position="437"/>
    </location>
</feature>
<dbReference type="InterPro" id="IPR008969">
    <property type="entry name" value="CarboxyPept-like_regulatory"/>
</dbReference>
<dbReference type="PANTHER" id="PTHR34978">
    <property type="entry name" value="POSSIBLE SENSOR-TRANSDUCER PROTEIN BLAR"/>
    <property type="match status" value="1"/>
</dbReference>
<dbReference type="RefSeq" id="WP_145218553.1">
    <property type="nucleotide sequence ID" value="NZ_CP036269.1"/>
</dbReference>
<accession>A0A517RII1</accession>
<organism evidence="4 5">
    <name type="scientific">Gimesia alba</name>
    <dbReference type="NCBI Taxonomy" id="2527973"/>
    <lineage>
        <taxon>Bacteria</taxon>
        <taxon>Pseudomonadati</taxon>
        <taxon>Planctomycetota</taxon>
        <taxon>Planctomycetia</taxon>
        <taxon>Planctomycetales</taxon>
        <taxon>Planctomycetaceae</taxon>
        <taxon>Gimesia</taxon>
    </lineage>
</organism>
<keyword evidence="5" id="KW-1185">Reference proteome</keyword>
<dbReference type="KEGG" id="gaz:Pan241w_37880"/>
<feature type="transmembrane region" description="Helical" evidence="2">
    <location>
        <begin position="161"/>
        <end position="183"/>
    </location>
</feature>
<feature type="transmembrane region" description="Helical" evidence="2">
    <location>
        <begin position="6"/>
        <end position="29"/>
    </location>
</feature>
<gene>
    <name evidence="4" type="primary">blaR1_9</name>
    <name evidence="4" type="ORF">Pan241w_37880</name>
</gene>
<proteinExistence type="predicted"/>
<name>A0A517RII1_9PLAN</name>